<organism evidence="1 2">
    <name type="scientific">Paramuricea clavata</name>
    <name type="common">Red gorgonian</name>
    <name type="synonym">Violescent sea-whip</name>
    <dbReference type="NCBI Taxonomy" id="317549"/>
    <lineage>
        <taxon>Eukaryota</taxon>
        <taxon>Metazoa</taxon>
        <taxon>Cnidaria</taxon>
        <taxon>Anthozoa</taxon>
        <taxon>Octocorallia</taxon>
        <taxon>Malacalcyonacea</taxon>
        <taxon>Plexauridae</taxon>
        <taxon>Paramuricea</taxon>
    </lineage>
</organism>
<dbReference type="AlphaFoldDB" id="A0A7D9DZF2"/>
<proteinExistence type="predicted"/>
<dbReference type="Proteomes" id="UP001152795">
    <property type="component" value="Unassembled WGS sequence"/>
</dbReference>
<gene>
    <name evidence="1" type="ORF">PACLA_8A054180</name>
</gene>
<evidence type="ECO:0000313" key="1">
    <source>
        <dbReference type="EMBL" id="CAB3997758.1"/>
    </source>
</evidence>
<accession>A0A7D9DZF2</accession>
<reference evidence="1" key="1">
    <citation type="submission" date="2020-04" db="EMBL/GenBank/DDBJ databases">
        <authorList>
            <person name="Alioto T."/>
            <person name="Alioto T."/>
            <person name="Gomez Garrido J."/>
        </authorList>
    </citation>
    <scope>NUCLEOTIDE SEQUENCE</scope>
    <source>
        <strain evidence="1">A484AB</strain>
    </source>
</reference>
<keyword evidence="2" id="KW-1185">Reference proteome</keyword>
<comment type="caution">
    <text evidence="1">The sequence shown here is derived from an EMBL/GenBank/DDBJ whole genome shotgun (WGS) entry which is preliminary data.</text>
</comment>
<name>A0A7D9DZF2_PARCT</name>
<protein>
    <submittedName>
        <fullName evidence="1">Uncharacterized protein</fullName>
    </submittedName>
</protein>
<sequence>MTDSKIDALQNYYGLAVRENLDDVGKMAKSIEASLYHVASTAENPQHHVDIREIRRDINIKMESQAVLLT</sequence>
<dbReference type="EMBL" id="CACRXK020003177">
    <property type="protein sequence ID" value="CAB3997758.1"/>
    <property type="molecule type" value="Genomic_DNA"/>
</dbReference>
<evidence type="ECO:0000313" key="2">
    <source>
        <dbReference type="Proteomes" id="UP001152795"/>
    </source>
</evidence>